<name>A0A951PVA0_9NOST</name>
<reference evidence="1" key="1">
    <citation type="submission" date="2021-05" db="EMBL/GenBank/DDBJ databases">
        <authorList>
            <person name="Pietrasiak N."/>
            <person name="Ward R."/>
            <person name="Stajich J.E."/>
            <person name="Kurbessoian T."/>
        </authorList>
    </citation>
    <scope>NUCLEOTIDE SEQUENCE</scope>
    <source>
        <strain evidence="1">JT2-VF2</strain>
    </source>
</reference>
<evidence type="ECO:0000313" key="1">
    <source>
        <dbReference type="EMBL" id="MBW4559633.1"/>
    </source>
</evidence>
<dbReference type="AlphaFoldDB" id="A0A951PVA0"/>
<evidence type="ECO:0000313" key="2">
    <source>
        <dbReference type="Proteomes" id="UP000715781"/>
    </source>
</evidence>
<proteinExistence type="predicted"/>
<gene>
    <name evidence="1" type="ORF">KME32_00500</name>
</gene>
<sequence>MTYAERLSPWCIVRHFPNMEYQIIGRFRRRSDAEAHLQALRRLIPNGTLAIIFNPLVEQQEQLASN</sequence>
<evidence type="ECO:0008006" key="3">
    <source>
        <dbReference type="Google" id="ProtNLM"/>
    </source>
</evidence>
<reference evidence="1" key="2">
    <citation type="journal article" date="2022" name="Microbiol. Resour. Announc.">
        <title>Metagenome Sequencing to Explore Phylogenomics of Terrestrial Cyanobacteria.</title>
        <authorList>
            <person name="Ward R.D."/>
            <person name="Stajich J.E."/>
            <person name="Johansen J.R."/>
            <person name="Huntemann M."/>
            <person name="Clum A."/>
            <person name="Foster B."/>
            <person name="Foster B."/>
            <person name="Roux S."/>
            <person name="Palaniappan K."/>
            <person name="Varghese N."/>
            <person name="Mukherjee S."/>
            <person name="Reddy T.B.K."/>
            <person name="Daum C."/>
            <person name="Copeland A."/>
            <person name="Chen I.A."/>
            <person name="Ivanova N.N."/>
            <person name="Kyrpides N.C."/>
            <person name="Shapiro N."/>
            <person name="Eloe-Fadrosh E.A."/>
            <person name="Pietrasiak N."/>
        </authorList>
    </citation>
    <scope>NUCLEOTIDE SEQUENCE</scope>
    <source>
        <strain evidence="1">JT2-VF2</strain>
    </source>
</reference>
<organism evidence="1 2">
    <name type="scientific">Mojavia pulchra JT2-VF2</name>
    <dbReference type="NCBI Taxonomy" id="287848"/>
    <lineage>
        <taxon>Bacteria</taxon>
        <taxon>Bacillati</taxon>
        <taxon>Cyanobacteriota</taxon>
        <taxon>Cyanophyceae</taxon>
        <taxon>Nostocales</taxon>
        <taxon>Nostocaceae</taxon>
    </lineage>
</organism>
<accession>A0A951PVA0</accession>
<protein>
    <recommendedName>
        <fullName evidence="3">SPOR domain-containing protein</fullName>
    </recommendedName>
</protein>
<dbReference type="EMBL" id="JAHHHN010000001">
    <property type="protein sequence ID" value="MBW4559633.1"/>
    <property type="molecule type" value="Genomic_DNA"/>
</dbReference>
<dbReference type="Proteomes" id="UP000715781">
    <property type="component" value="Unassembled WGS sequence"/>
</dbReference>
<comment type="caution">
    <text evidence="1">The sequence shown here is derived from an EMBL/GenBank/DDBJ whole genome shotgun (WGS) entry which is preliminary data.</text>
</comment>